<name>G0GC60_WINT7</name>
<dbReference type="PANTHER" id="PTHR42938">
    <property type="entry name" value="FORMATE DEHYDROGENASE 1"/>
    <property type="match status" value="1"/>
</dbReference>
<dbReference type="AlphaFoldDB" id="G0GC60"/>
<dbReference type="CDD" id="cd12174">
    <property type="entry name" value="PGDH_like_3"/>
    <property type="match status" value="1"/>
</dbReference>
<proteinExistence type="inferred from homology"/>
<evidence type="ECO:0000313" key="14">
    <source>
        <dbReference type="Proteomes" id="UP000007254"/>
    </source>
</evidence>
<dbReference type="UniPathway" id="UPA00135">
    <property type="reaction ID" value="UER00196"/>
</dbReference>
<evidence type="ECO:0000256" key="3">
    <source>
        <dbReference type="ARBA" id="ARBA00013001"/>
    </source>
</evidence>
<evidence type="ECO:0000256" key="7">
    <source>
        <dbReference type="ARBA" id="ARBA00023027"/>
    </source>
</evidence>
<dbReference type="InterPro" id="IPR002912">
    <property type="entry name" value="ACT_dom"/>
</dbReference>
<dbReference type="Proteomes" id="UP000007254">
    <property type="component" value="Chromosome"/>
</dbReference>
<comment type="catalytic activity">
    <reaction evidence="9">
        <text>(R)-2-hydroxyglutarate + NAD(+) = 2-oxoglutarate + NADH + H(+)</text>
        <dbReference type="Rhea" id="RHEA:49612"/>
        <dbReference type="ChEBI" id="CHEBI:15378"/>
        <dbReference type="ChEBI" id="CHEBI:15801"/>
        <dbReference type="ChEBI" id="CHEBI:16810"/>
        <dbReference type="ChEBI" id="CHEBI:57540"/>
        <dbReference type="ChEBI" id="CHEBI:57945"/>
        <dbReference type="EC" id="1.1.1.399"/>
    </reaction>
</comment>
<dbReference type="Gene3D" id="3.30.70.260">
    <property type="match status" value="1"/>
</dbReference>
<evidence type="ECO:0000256" key="2">
    <source>
        <dbReference type="ARBA" id="ARBA00005216"/>
    </source>
</evidence>
<evidence type="ECO:0000256" key="10">
    <source>
        <dbReference type="ARBA" id="ARBA00048731"/>
    </source>
</evidence>
<dbReference type="PROSITE" id="PS00065">
    <property type="entry name" value="D_2_HYDROXYACID_DH_1"/>
    <property type="match status" value="1"/>
</dbReference>
<dbReference type="KEGG" id="stq:Spith_0137"/>
<dbReference type="GO" id="GO:0004617">
    <property type="term" value="F:phosphoglycerate dehydrogenase activity"/>
    <property type="evidence" value="ECO:0007669"/>
    <property type="project" value="UniProtKB-EC"/>
</dbReference>
<dbReference type="InterPro" id="IPR036291">
    <property type="entry name" value="NAD(P)-bd_dom_sf"/>
</dbReference>
<keyword evidence="14" id="KW-1185">Reference proteome</keyword>
<organism evidence="13 14">
    <name type="scientific">Winmispira thermophila (strain ATCC 700085 / DSM 6578 / Z-1203)</name>
    <name type="common">Spirochaeta thermophila</name>
    <dbReference type="NCBI Taxonomy" id="869211"/>
    <lineage>
        <taxon>Bacteria</taxon>
        <taxon>Pseudomonadati</taxon>
        <taxon>Spirochaetota</taxon>
        <taxon>Spirochaetia</taxon>
        <taxon>Winmispirales</taxon>
        <taxon>Winmispiraceae</taxon>
        <taxon>Winmispira</taxon>
    </lineage>
</organism>
<evidence type="ECO:0000256" key="6">
    <source>
        <dbReference type="ARBA" id="ARBA00023002"/>
    </source>
</evidence>
<dbReference type="Pfam" id="PF02826">
    <property type="entry name" value="2-Hacid_dh_C"/>
    <property type="match status" value="1"/>
</dbReference>
<evidence type="ECO:0000256" key="4">
    <source>
        <dbReference type="ARBA" id="ARBA00013143"/>
    </source>
</evidence>
<dbReference type="EC" id="1.1.1.399" evidence="3"/>
<dbReference type="SUPFAM" id="SSF52283">
    <property type="entry name" value="Formate/glycerate dehydrogenase catalytic domain-like"/>
    <property type="match status" value="1"/>
</dbReference>
<dbReference type="SUPFAM" id="SSF51735">
    <property type="entry name" value="NAD(P)-binding Rossmann-fold domains"/>
    <property type="match status" value="1"/>
</dbReference>
<dbReference type="InterPro" id="IPR006139">
    <property type="entry name" value="D-isomer_2_OHA_DH_cat_dom"/>
</dbReference>
<dbReference type="Pfam" id="PF00389">
    <property type="entry name" value="2-Hacid_dh"/>
    <property type="match status" value="1"/>
</dbReference>
<dbReference type="PANTHER" id="PTHR42938:SF47">
    <property type="entry name" value="HYDROXYPYRUVATE REDUCTASE"/>
    <property type="match status" value="1"/>
</dbReference>
<dbReference type="InterPro" id="IPR045865">
    <property type="entry name" value="ACT-like_dom_sf"/>
</dbReference>
<dbReference type="HOGENOM" id="CLU_019796_9_0_12"/>
<reference evidence="13 14" key="1">
    <citation type="submission" date="2011-06" db="EMBL/GenBank/DDBJ databases">
        <title>The complete genome of Spirochaeta thermophila DSM 6578.</title>
        <authorList>
            <consortium name="US DOE Joint Genome Institute (JGI-PGF)"/>
            <person name="Lucas S."/>
            <person name="Lapidus A."/>
            <person name="Bruce D."/>
            <person name="Goodwin L."/>
            <person name="Pitluck S."/>
            <person name="Peters L."/>
            <person name="Kyrpides N."/>
            <person name="Mavromatis K."/>
            <person name="Ivanova N."/>
            <person name="Mikailova N."/>
            <person name="Pagani I."/>
            <person name="Chertkov O."/>
            <person name="Detter J.C."/>
            <person name="Tapia R."/>
            <person name="Han C."/>
            <person name="Land M."/>
            <person name="Hauser L."/>
            <person name="Markowitz V."/>
            <person name="Cheng J.-F."/>
            <person name="Hugenholtz P."/>
            <person name="Woyke T."/>
            <person name="Wu D."/>
            <person name="Spring S."/>
            <person name="Merkhoffer B."/>
            <person name="Schneider S."/>
            <person name="Klenk H.-P."/>
            <person name="Eisen J.A."/>
        </authorList>
    </citation>
    <scope>NUCLEOTIDE SEQUENCE [LARGE SCALE GENOMIC DNA]</scope>
    <source>
        <strain evidence="14">ATCC 700085 / DSM 6578 / Z-1203</strain>
    </source>
</reference>
<evidence type="ECO:0000259" key="12">
    <source>
        <dbReference type="PROSITE" id="PS51671"/>
    </source>
</evidence>
<dbReference type="OrthoDB" id="9805416at2"/>
<dbReference type="InterPro" id="IPR029752">
    <property type="entry name" value="D-isomer_DH_CS1"/>
</dbReference>
<dbReference type="PROSITE" id="PS51671">
    <property type="entry name" value="ACT"/>
    <property type="match status" value="1"/>
</dbReference>
<evidence type="ECO:0000256" key="11">
    <source>
        <dbReference type="RuleBase" id="RU003719"/>
    </source>
</evidence>
<dbReference type="InterPro" id="IPR006140">
    <property type="entry name" value="D-isomer_DH_NAD-bd"/>
</dbReference>
<dbReference type="EC" id="1.1.1.95" evidence="4"/>
<evidence type="ECO:0000313" key="13">
    <source>
        <dbReference type="EMBL" id="AEJ60424.1"/>
    </source>
</evidence>
<evidence type="ECO:0000256" key="8">
    <source>
        <dbReference type="ARBA" id="ARBA00030455"/>
    </source>
</evidence>
<dbReference type="RefSeq" id="WP_014623830.1">
    <property type="nucleotide sequence ID" value="NC_017583.1"/>
</dbReference>
<keyword evidence="7" id="KW-0520">NAD</keyword>
<evidence type="ECO:0000256" key="5">
    <source>
        <dbReference type="ARBA" id="ARBA00021582"/>
    </source>
</evidence>
<evidence type="ECO:0000256" key="9">
    <source>
        <dbReference type="ARBA" id="ARBA00048126"/>
    </source>
</evidence>
<comment type="function">
    <text evidence="1">Catalyzes the reversible oxidation of 3-phospho-D-glycerate to 3-phosphonooxypyruvate, the first step of the phosphorylated L-serine biosynthesis pathway. Also catalyzes the reversible oxidation of 2-hydroxyglutarate to 2-oxoglutarate.</text>
</comment>
<comment type="similarity">
    <text evidence="11">Belongs to the D-isomer specific 2-hydroxyacid dehydrogenase family.</text>
</comment>
<comment type="pathway">
    <text evidence="2">Amino-acid biosynthesis; L-serine biosynthesis; L-serine from 3-phospho-D-glycerate: step 1/3.</text>
</comment>
<evidence type="ECO:0000256" key="1">
    <source>
        <dbReference type="ARBA" id="ARBA00003800"/>
    </source>
</evidence>
<feature type="domain" description="ACT" evidence="12">
    <location>
        <begin position="319"/>
        <end position="389"/>
    </location>
</feature>
<dbReference type="GO" id="GO:0051287">
    <property type="term" value="F:NAD binding"/>
    <property type="evidence" value="ECO:0007669"/>
    <property type="project" value="InterPro"/>
</dbReference>
<protein>
    <recommendedName>
        <fullName evidence="5">D-3-phosphoglycerate dehydrogenase</fullName>
        <ecNumber evidence="3">1.1.1.399</ecNumber>
        <ecNumber evidence="4">1.1.1.95</ecNumber>
    </recommendedName>
    <alternativeName>
        <fullName evidence="8">2-oxoglutarate reductase</fullName>
    </alternativeName>
</protein>
<dbReference type="Gene3D" id="3.40.50.720">
    <property type="entry name" value="NAD(P)-binding Rossmann-like Domain"/>
    <property type="match status" value="2"/>
</dbReference>
<gene>
    <name evidence="13" type="ordered locus">Spith_0137</name>
</gene>
<sequence>MFKIQTLNKISPKGLEIFPRDLYEVASEFTHPDAILVRSADMNQMEIPPSVLAIARAGAGVNNIPVERCTERGIVVFNTPGANANSVKELVIAGLLIASRKIIRAVEWVRSIADEGDRVSELVEKEKSRFTGPEIKGKKLGVIGLGSIGVMVANAAVALEMEVIGYDPYISVEAAWGLSSKVQRAETLEKLIREADYITLHVPLNDDTRGMLNYEKFRMMKRGVKILNFARGGLVNNRDILKAIEEGIVDRYVTDFPEADLLQCENVIPIPHLGASTPEAEENCAIMAVQQLRDFLERGNIRNSVNFPTCQLDISGDTRILIANRNIPDMVRQITGVLGSAHINISDMINKHKGNIAYNIIDVDGDIPSEATEQLSQIEGVIMVRVLRPKEFSPLDR</sequence>
<dbReference type="STRING" id="869211.Spith_0137"/>
<dbReference type="SUPFAM" id="SSF55021">
    <property type="entry name" value="ACT-like"/>
    <property type="match status" value="1"/>
</dbReference>
<comment type="catalytic activity">
    <reaction evidence="10">
        <text>(2R)-3-phosphoglycerate + NAD(+) = 3-phosphooxypyruvate + NADH + H(+)</text>
        <dbReference type="Rhea" id="RHEA:12641"/>
        <dbReference type="ChEBI" id="CHEBI:15378"/>
        <dbReference type="ChEBI" id="CHEBI:18110"/>
        <dbReference type="ChEBI" id="CHEBI:57540"/>
        <dbReference type="ChEBI" id="CHEBI:57945"/>
        <dbReference type="ChEBI" id="CHEBI:58272"/>
        <dbReference type="EC" id="1.1.1.95"/>
    </reaction>
</comment>
<keyword evidence="6 11" id="KW-0560">Oxidoreductase</keyword>
<dbReference type="CDD" id="cd04901">
    <property type="entry name" value="ACT_3PGDH"/>
    <property type="match status" value="1"/>
</dbReference>
<accession>G0GC60</accession>
<dbReference type="EMBL" id="CP002903">
    <property type="protein sequence ID" value="AEJ60424.1"/>
    <property type="molecule type" value="Genomic_DNA"/>
</dbReference>